<dbReference type="InterPro" id="IPR021840">
    <property type="entry name" value="DUF3433"/>
</dbReference>
<proteinExistence type="predicted"/>
<dbReference type="OrthoDB" id="3248909at2759"/>
<organism evidence="2 3">
    <name type="scientific">Aspergillus leporis</name>
    <dbReference type="NCBI Taxonomy" id="41062"/>
    <lineage>
        <taxon>Eukaryota</taxon>
        <taxon>Fungi</taxon>
        <taxon>Dikarya</taxon>
        <taxon>Ascomycota</taxon>
        <taxon>Pezizomycotina</taxon>
        <taxon>Eurotiomycetes</taxon>
        <taxon>Eurotiomycetidae</taxon>
        <taxon>Eurotiales</taxon>
        <taxon>Aspergillaceae</taxon>
        <taxon>Aspergillus</taxon>
        <taxon>Aspergillus subgen. Circumdati</taxon>
    </lineage>
</organism>
<feature type="transmembrane region" description="Helical" evidence="1">
    <location>
        <begin position="64"/>
        <end position="85"/>
    </location>
</feature>
<dbReference type="Proteomes" id="UP000326565">
    <property type="component" value="Unassembled WGS sequence"/>
</dbReference>
<dbReference type="EMBL" id="ML732164">
    <property type="protein sequence ID" value="KAB8077835.1"/>
    <property type="molecule type" value="Genomic_DNA"/>
</dbReference>
<name>A0A5N5XCE5_9EURO</name>
<keyword evidence="1" id="KW-0812">Transmembrane</keyword>
<keyword evidence="1" id="KW-1133">Transmembrane helix</keyword>
<evidence type="ECO:0000313" key="2">
    <source>
        <dbReference type="EMBL" id="KAB8077835.1"/>
    </source>
</evidence>
<protein>
    <submittedName>
        <fullName evidence="2">Uncharacterized protein</fullName>
    </submittedName>
</protein>
<sequence length="165" mass="18397">MAVIYIQLTTMLVDAVKCLEPYARLAQPEDSEASRRVLQKPGAWWNALHDGLSKKKKGDRSRSWVLFCATLVNVLGFLLTFTPVVRNLTAHWMYTATNQLALNGSEPAWSKDGWSFVPLDLRNVSLLMPGKVDNKDQDDIGQSSRVNVSTTPAIRGRIECSPHEG</sequence>
<keyword evidence="3" id="KW-1185">Reference proteome</keyword>
<gene>
    <name evidence="2" type="ORF">BDV29DRAFT_153315</name>
</gene>
<reference evidence="2 3" key="1">
    <citation type="submission" date="2019-04" db="EMBL/GenBank/DDBJ databases">
        <title>Friends and foes A comparative genomics study of 23 Aspergillus species from section Flavi.</title>
        <authorList>
            <consortium name="DOE Joint Genome Institute"/>
            <person name="Kjaerbolling I."/>
            <person name="Vesth T."/>
            <person name="Frisvad J.C."/>
            <person name="Nybo J.L."/>
            <person name="Theobald S."/>
            <person name="Kildgaard S."/>
            <person name="Isbrandt T."/>
            <person name="Kuo A."/>
            <person name="Sato A."/>
            <person name="Lyhne E.K."/>
            <person name="Kogle M.E."/>
            <person name="Wiebenga A."/>
            <person name="Kun R.S."/>
            <person name="Lubbers R.J."/>
            <person name="Makela M.R."/>
            <person name="Barry K."/>
            <person name="Chovatia M."/>
            <person name="Clum A."/>
            <person name="Daum C."/>
            <person name="Haridas S."/>
            <person name="He G."/>
            <person name="LaButti K."/>
            <person name="Lipzen A."/>
            <person name="Mondo S."/>
            <person name="Riley R."/>
            <person name="Salamov A."/>
            <person name="Simmons B.A."/>
            <person name="Magnuson J.K."/>
            <person name="Henrissat B."/>
            <person name="Mortensen U.H."/>
            <person name="Larsen T.O."/>
            <person name="Devries R.P."/>
            <person name="Grigoriev I.V."/>
            <person name="Machida M."/>
            <person name="Baker S.E."/>
            <person name="Andersen M.R."/>
        </authorList>
    </citation>
    <scope>NUCLEOTIDE SEQUENCE [LARGE SCALE GENOMIC DNA]</scope>
    <source>
        <strain evidence="2 3">CBS 151.66</strain>
    </source>
</reference>
<keyword evidence="1" id="KW-0472">Membrane</keyword>
<dbReference type="AlphaFoldDB" id="A0A5N5XCE5"/>
<dbReference type="Pfam" id="PF11915">
    <property type="entry name" value="DUF3433"/>
    <property type="match status" value="1"/>
</dbReference>
<evidence type="ECO:0000256" key="1">
    <source>
        <dbReference type="SAM" id="Phobius"/>
    </source>
</evidence>
<evidence type="ECO:0000313" key="3">
    <source>
        <dbReference type="Proteomes" id="UP000326565"/>
    </source>
</evidence>
<accession>A0A5N5XCE5</accession>